<evidence type="ECO:0000256" key="1">
    <source>
        <dbReference type="SAM" id="MobiDB-lite"/>
    </source>
</evidence>
<evidence type="ECO:0000313" key="2">
    <source>
        <dbReference type="EMBL" id="SHE79089.1"/>
    </source>
</evidence>
<dbReference type="STRING" id="1121881.SAMN02745225_01633"/>
<feature type="region of interest" description="Disordered" evidence="1">
    <location>
        <begin position="1"/>
        <end position="23"/>
    </location>
</feature>
<reference evidence="3" key="1">
    <citation type="submission" date="2016-11" db="EMBL/GenBank/DDBJ databases">
        <authorList>
            <person name="Varghese N."/>
            <person name="Submissions S."/>
        </authorList>
    </citation>
    <scope>NUCLEOTIDE SEQUENCE [LARGE SCALE GENOMIC DNA]</scope>
    <source>
        <strain evidence="3">DSM 19514</strain>
    </source>
</reference>
<gene>
    <name evidence="2" type="ORF">SAMN02745225_01633</name>
</gene>
<protein>
    <submittedName>
        <fullName evidence="2">Uncharacterized protein</fullName>
    </submittedName>
</protein>
<feature type="compositionally biased region" description="Polar residues" evidence="1">
    <location>
        <begin position="415"/>
        <end position="425"/>
    </location>
</feature>
<organism evidence="2 3">
    <name type="scientific">Ferrithrix thermotolerans DSM 19514</name>
    <dbReference type="NCBI Taxonomy" id="1121881"/>
    <lineage>
        <taxon>Bacteria</taxon>
        <taxon>Bacillati</taxon>
        <taxon>Actinomycetota</taxon>
        <taxon>Acidimicrobiia</taxon>
        <taxon>Acidimicrobiales</taxon>
        <taxon>Acidimicrobiaceae</taxon>
        <taxon>Ferrithrix</taxon>
    </lineage>
</organism>
<proteinExistence type="predicted"/>
<dbReference type="EMBL" id="FQUL01000024">
    <property type="protein sequence ID" value="SHE79089.1"/>
    <property type="molecule type" value="Genomic_DNA"/>
</dbReference>
<keyword evidence="3" id="KW-1185">Reference proteome</keyword>
<feature type="region of interest" description="Disordered" evidence="1">
    <location>
        <begin position="415"/>
        <end position="434"/>
    </location>
</feature>
<accession>A0A1M4WCX4</accession>
<name>A0A1M4WCX4_9ACTN</name>
<sequence length="611" mass="66943">MTRKTSGHAAAMPKPGYSRPSQRDATGLMVTHITEDGAVTKVFDFREVDCPPALLRSLVSGFAVATGTDGRWKSASSAVAGADTLRRFIREIAMQQRPPTSINEVGPEVWWTWRADVQAKNRWPTAVNHMRVLLLDTPGLPDTTRKALRARTRKPKTRLYDAYTRSEFQRIKSAASAIVRTGQQRIDANLAMLTAYRAGEEPSNSPTVRIRGELWSAGSLLDYLARTGGVPTELTAAGQFALRKLLNLEGASTINEALFPNSMEALSMTYLLVCERGYNLSVINQLTVNLDRADDRKDEMPVYVLHLDKPRRGPAARFSDESLSGESGKLIDRAIALTAQARATMAELGNPTDSLLLFRSGNPYGGREIFQTQLENPNLVQKRWHASAALLADDGTALQVTHRRLRLTEQVLNTKPRQNSPTVSESVYRRQDPQTRREAMATIIRGQAEALEHARVTVAMRSLSGQDIAEAQVNPSALADRLGISVEKVPLLLSGLLDTGTGACLDFHSSPFTHDDSGNCTASFLACLGCPNAVATPDHLPRLVALSDALERIASAVTPAVWNEDFSDHFARLTALLTANTTAEQRGQARTQLSDADEECLERLLARRLDA</sequence>
<evidence type="ECO:0000313" key="3">
    <source>
        <dbReference type="Proteomes" id="UP000184295"/>
    </source>
</evidence>
<dbReference type="Proteomes" id="UP000184295">
    <property type="component" value="Unassembled WGS sequence"/>
</dbReference>
<dbReference type="AlphaFoldDB" id="A0A1M4WCX4"/>